<sequence>MSQNSIKIKKISKAMLLFVRVMTLVLVTLAVYFTVKNFSINYENGLFREFTAIFVSSMDALLIIAILAVVANLLKSIEKDYTPFNIGNVKKLKVLSVLLVAFEPIHLISMKVVQSIRPLILEGGVRVTSFTSFGGVFFAVGLVVFCIALIFEYGIELQKQSDETL</sequence>
<accession>A0A645CMB7</accession>
<keyword evidence="1" id="KW-1133">Transmembrane helix</keyword>
<protein>
    <recommendedName>
        <fullName evidence="3">DUF2975 domain-containing protein</fullName>
    </recommendedName>
</protein>
<keyword evidence="1" id="KW-0812">Transmembrane</keyword>
<feature type="transmembrane region" description="Helical" evidence="1">
    <location>
        <begin position="133"/>
        <end position="151"/>
    </location>
</feature>
<keyword evidence="1" id="KW-0472">Membrane</keyword>
<gene>
    <name evidence="2" type="ORF">SDC9_125057</name>
</gene>
<proteinExistence type="predicted"/>
<feature type="transmembrane region" description="Helical" evidence="1">
    <location>
        <begin position="53"/>
        <end position="74"/>
    </location>
</feature>
<feature type="transmembrane region" description="Helical" evidence="1">
    <location>
        <begin position="12"/>
        <end position="33"/>
    </location>
</feature>
<dbReference type="EMBL" id="VSSQ01028354">
    <property type="protein sequence ID" value="MPM78047.1"/>
    <property type="molecule type" value="Genomic_DNA"/>
</dbReference>
<organism evidence="2">
    <name type="scientific">bioreactor metagenome</name>
    <dbReference type="NCBI Taxonomy" id="1076179"/>
    <lineage>
        <taxon>unclassified sequences</taxon>
        <taxon>metagenomes</taxon>
        <taxon>ecological metagenomes</taxon>
    </lineage>
</organism>
<evidence type="ECO:0008006" key="3">
    <source>
        <dbReference type="Google" id="ProtNLM"/>
    </source>
</evidence>
<dbReference type="AlphaFoldDB" id="A0A645CMB7"/>
<evidence type="ECO:0000313" key="2">
    <source>
        <dbReference type="EMBL" id="MPM78047.1"/>
    </source>
</evidence>
<name>A0A645CMB7_9ZZZZ</name>
<evidence type="ECO:0000256" key="1">
    <source>
        <dbReference type="SAM" id="Phobius"/>
    </source>
</evidence>
<comment type="caution">
    <text evidence="2">The sequence shown here is derived from an EMBL/GenBank/DDBJ whole genome shotgun (WGS) entry which is preliminary data.</text>
</comment>
<reference evidence="2" key="1">
    <citation type="submission" date="2019-08" db="EMBL/GenBank/DDBJ databases">
        <authorList>
            <person name="Kucharzyk K."/>
            <person name="Murdoch R.W."/>
            <person name="Higgins S."/>
            <person name="Loffler F."/>
        </authorList>
    </citation>
    <scope>NUCLEOTIDE SEQUENCE</scope>
</reference>